<proteinExistence type="predicted"/>
<evidence type="ECO:0008006" key="5">
    <source>
        <dbReference type="Google" id="ProtNLM"/>
    </source>
</evidence>
<accession>A0A1F7HFM6</accession>
<organism evidence="3 4">
    <name type="scientific">Candidatus Roizmanbacteria bacterium RIFCSPHIGHO2_02_FULL_43_11</name>
    <dbReference type="NCBI Taxonomy" id="1802043"/>
    <lineage>
        <taxon>Bacteria</taxon>
        <taxon>Candidatus Roizmaniibacteriota</taxon>
    </lineage>
</organism>
<evidence type="ECO:0000256" key="2">
    <source>
        <dbReference type="ARBA" id="ARBA00022679"/>
    </source>
</evidence>
<dbReference type="PANTHER" id="PTHR34136:SF1">
    <property type="entry name" value="UDP-N-ACETYL-D-MANNOSAMINURONIC ACID TRANSFERASE"/>
    <property type="match status" value="1"/>
</dbReference>
<dbReference type="CDD" id="cd06533">
    <property type="entry name" value="Glyco_transf_WecG_TagA"/>
    <property type="match status" value="1"/>
</dbReference>
<dbReference type="Pfam" id="PF03808">
    <property type="entry name" value="Glyco_tran_WecG"/>
    <property type="match status" value="1"/>
</dbReference>
<dbReference type="PANTHER" id="PTHR34136">
    <property type="match status" value="1"/>
</dbReference>
<dbReference type="InterPro" id="IPR004629">
    <property type="entry name" value="WecG_TagA_CpsF"/>
</dbReference>
<gene>
    <name evidence="3" type="ORF">A3D08_00775</name>
</gene>
<dbReference type="EMBL" id="MFZT01000038">
    <property type="protein sequence ID" value="OGK29863.1"/>
    <property type="molecule type" value="Genomic_DNA"/>
</dbReference>
<sequence>MKEQPPRSLLGIPIPTGSRNDILETILKDAFHRHPFALVMSLNPEIFIIAQKNAHFRRVVQTSKYLLVDGSGVAIAARIMGIRGVRRYAGVDFMSDVLKVAQDRRLRVMLIGGRGNLAERIADCYSKEYPRLEIIGLTGIENILQPTAEEEERIFSIVADREPHIVFIAFGSPAQELWAYKNRARFGNTACAGVGGAFDFLAGETPRAPQWMRRAGLEWLFRLVRQPRRWKRQLKLVQFICMIIKARLGFTSKS</sequence>
<comment type="caution">
    <text evidence="3">The sequence shown here is derived from an EMBL/GenBank/DDBJ whole genome shotgun (WGS) entry which is preliminary data.</text>
</comment>
<evidence type="ECO:0000313" key="3">
    <source>
        <dbReference type="EMBL" id="OGK29863.1"/>
    </source>
</evidence>
<keyword evidence="1" id="KW-0328">Glycosyltransferase</keyword>
<keyword evidence="2" id="KW-0808">Transferase</keyword>
<dbReference type="Proteomes" id="UP000178098">
    <property type="component" value="Unassembled WGS sequence"/>
</dbReference>
<dbReference type="GO" id="GO:0016758">
    <property type="term" value="F:hexosyltransferase activity"/>
    <property type="evidence" value="ECO:0007669"/>
    <property type="project" value="TreeGrafter"/>
</dbReference>
<reference evidence="3 4" key="1">
    <citation type="journal article" date="2016" name="Nat. Commun.">
        <title>Thousands of microbial genomes shed light on interconnected biogeochemical processes in an aquifer system.</title>
        <authorList>
            <person name="Anantharaman K."/>
            <person name="Brown C.T."/>
            <person name="Hug L.A."/>
            <person name="Sharon I."/>
            <person name="Castelle C.J."/>
            <person name="Probst A.J."/>
            <person name="Thomas B.C."/>
            <person name="Singh A."/>
            <person name="Wilkins M.J."/>
            <person name="Karaoz U."/>
            <person name="Brodie E.L."/>
            <person name="Williams K.H."/>
            <person name="Hubbard S.S."/>
            <person name="Banfield J.F."/>
        </authorList>
    </citation>
    <scope>NUCLEOTIDE SEQUENCE [LARGE SCALE GENOMIC DNA]</scope>
</reference>
<protein>
    <recommendedName>
        <fullName evidence="5">Glycosyl transferase</fullName>
    </recommendedName>
</protein>
<dbReference type="NCBIfam" id="TIGR00696">
    <property type="entry name" value="wecG_tagA_cpsF"/>
    <property type="match status" value="1"/>
</dbReference>
<dbReference type="AlphaFoldDB" id="A0A1F7HFM6"/>
<evidence type="ECO:0000256" key="1">
    <source>
        <dbReference type="ARBA" id="ARBA00022676"/>
    </source>
</evidence>
<name>A0A1F7HFM6_9BACT</name>
<evidence type="ECO:0000313" key="4">
    <source>
        <dbReference type="Proteomes" id="UP000178098"/>
    </source>
</evidence>